<organism evidence="2 3">
    <name type="scientific">Portunus trituberculatus</name>
    <name type="common">Swimming crab</name>
    <name type="synonym">Neptunus trituberculatus</name>
    <dbReference type="NCBI Taxonomy" id="210409"/>
    <lineage>
        <taxon>Eukaryota</taxon>
        <taxon>Metazoa</taxon>
        <taxon>Ecdysozoa</taxon>
        <taxon>Arthropoda</taxon>
        <taxon>Crustacea</taxon>
        <taxon>Multicrustacea</taxon>
        <taxon>Malacostraca</taxon>
        <taxon>Eumalacostraca</taxon>
        <taxon>Eucarida</taxon>
        <taxon>Decapoda</taxon>
        <taxon>Pleocyemata</taxon>
        <taxon>Brachyura</taxon>
        <taxon>Eubrachyura</taxon>
        <taxon>Portunoidea</taxon>
        <taxon>Portunidae</taxon>
        <taxon>Portuninae</taxon>
        <taxon>Portunus</taxon>
    </lineage>
</organism>
<feature type="region of interest" description="Disordered" evidence="1">
    <location>
        <begin position="93"/>
        <end position="125"/>
    </location>
</feature>
<keyword evidence="3" id="KW-1185">Reference proteome</keyword>
<sequence>MINLVPLSAGRVEVRLATLPRRDKRPPTPLSHSLCAIMAWQKVNLLCPNTYSESLLRKGVLSFVFWELEGLAVCVSSVDAPESVIILSSAQLEGEGGCGQTRGASPDESSPPASRYADDVWVAES</sequence>
<evidence type="ECO:0000256" key="1">
    <source>
        <dbReference type="SAM" id="MobiDB-lite"/>
    </source>
</evidence>
<dbReference type="AlphaFoldDB" id="A0A5B7CL43"/>
<evidence type="ECO:0000313" key="2">
    <source>
        <dbReference type="EMBL" id="MPC08303.1"/>
    </source>
</evidence>
<comment type="caution">
    <text evidence="2">The sequence shown here is derived from an EMBL/GenBank/DDBJ whole genome shotgun (WGS) entry which is preliminary data.</text>
</comment>
<gene>
    <name evidence="2" type="ORF">E2C01_000885</name>
</gene>
<name>A0A5B7CL43_PORTR</name>
<dbReference type="Proteomes" id="UP000324222">
    <property type="component" value="Unassembled WGS sequence"/>
</dbReference>
<protein>
    <submittedName>
        <fullName evidence="2">Uncharacterized protein</fullName>
    </submittedName>
</protein>
<accession>A0A5B7CL43</accession>
<proteinExistence type="predicted"/>
<reference evidence="2 3" key="1">
    <citation type="submission" date="2019-05" db="EMBL/GenBank/DDBJ databases">
        <title>Another draft genome of Portunus trituberculatus and its Hox gene families provides insights of decapod evolution.</title>
        <authorList>
            <person name="Jeong J.-H."/>
            <person name="Song I."/>
            <person name="Kim S."/>
            <person name="Choi T."/>
            <person name="Kim D."/>
            <person name="Ryu S."/>
            <person name="Kim W."/>
        </authorList>
    </citation>
    <scope>NUCLEOTIDE SEQUENCE [LARGE SCALE GENOMIC DNA]</scope>
    <source>
        <tissue evidence="2">Muscle</tissue>
    </source>
</reference>
<evidence type="ECO:0000313" key="3">
    <source>
        <dbReference type="Proteomes" id="UP000324222"/>
    </source>
</evidence>
<dbReference type="EMBL" id="VSRR010000024">
    <property type="protein sequence ID" value="MPC08303.1"/>
    <property type="molecule type" value="Genomic_DNA"/>
</dbReference>